<protein>
    <submittedName>
        <fullName evidence="2">ATP-dependent DNA ligase</fullName>
    </submittedName>
</protein>
<dbReference type="Proteomes" id="UP001597180">
    <property type="component" value="Unassembled WGS sequence"/>
</dbReference>
<evidence type="ECO:0000313" key="2">
    <source>
        <dbReference type="EMBL" id="MFD1218915.1"/>
    </source>
</evidence>
<dbReference type="Pfam" id="PF01068">
    <property type="entry name" value="DNA_ligase_A_M"/>
    <property type="match status" value="1"/>
</dbReference>
<dbReference type="GO" id="GO:0016874">
    <property type="term" value="F:ligase activity"/>
    <property type="evidence" value="ECO:0007669"/>
    <property type="project" value="UniProtKB-KW"/>
</dbReference>
<evidence type="ECO:0000259" key="1">
    <source>
        <dbReference type="PROSITE" id="PS50160"/>
    </source>
</evidence>
<dbReference type="InterPro" id="IPR029710">
    <property type="entry name" value="LIG4"/>
</dbReference>
<feature type="domain" description="ATP-dependent DNA ligase family profile" evidence="1">
    <location>
        <begin position="112"/>
        <end position="192"/>
    </location>
</feature>
<reference evidence="3" key="1">
    <citation type="journal article" date="2019" name="Int. J. Syst. Evol. Microbiol.">
        <title>The Global Catalogue of Microorganisms (GCM) 10K type strain sequencing project: providing services to taxonomists for standard genome sequencing and annotation.</title>
        <authorList>
            <consortium name="The Broad Institute Genomics Platform"/>
            <consortium name="The Broad Institute Genome Sequencing Center for Infectious Disease"/>
            <person name="Wu L."/>
            <person name="Ma J."/>
        </authorList>
    </citation>
    <scope>NUCLEOTIDE SEQUENCE [LARGE SCALE GENOMIC DNA]</scope>
    <source>
        <strain evidence="3">CCUG 53270</strain>
    </source>
</reference>
<dbReference type="EMBL" id="JBHTLU010000007">
    <property type="protein sequence ID" value="MFD1218915.1"/>
    <property type="molecule type" value="Genomic_DNA"/>
</dbReference>
<accession>A0ABW3UEG2</accession>
<keyword evidence="3" id="KW-1185">Reference proteome</keyword>
<comment type="caution">
    <text evidence="2">The sequence shown here is derived from an EMBL/GenBank/DDBJ whole genome shotgun (WGS) entry which is preliminary data.</text>
</comment>
<dbReference type="RefSeq" id="WP_345591220.1">
    <property type="nucleotide sequence ID" value="NZ_BAABJG010000027.1"/>
</dbReference>
<gene>
    <name evidence="2" type="ORF">ACFQ4B_02180</name>
</gene>
<dbReference type="Gene3D" id="3.30.470.30">
    <property type="entry name" value="DNA ligase/mRNA capping enzyme"/>
    <property type="match status" value="1"/>
</dbReference>
<evidence type="ECO:0000313" key="3">
    <source>
        <dbReference type="Proteomes" id="UP001597180"/>
    </source>
</evidence>
<dbReference type="PROSITE" id="PS50160">
    <property type="entry name" value="DNA_LIGASE_A3"/>
    <property type="match status" value="1"/>
</dbReference>
<sequence length="291" mass="33369">MSMFISPMLADCRETPFSDQAYVFEPKIDGQRIMLSRRGKETRLFTADGLECTKQYPELHRIPLEGDVVLDGGLYCIDPDSGMADAGLAMERMQLKQEKRIQAFSSQRPAQYMIWDILFHKGRDLRPMPLVKRRALLESLLQQNERFQLVPQTEAYGEELFQSIVASSMQGMMAKHKNSPYVSRVSHDWVRIPNYQYVDVVISGYRKEPFGLFACIEEDGAKQSVGLIESGVNEKQMQLFHSMAGKLAVKEDEHTVHLAPEIRARVQCRGRTRHGMLRSPELIEFIEKSPK</sequence>
<name>A0ABW3UEG2_9BACL</name>
<dbReference type="PANTHER" id="PTHR45997">
    <property type="entry name" value="DNA LIGASE 4"/>
    <property type="match status" value="1"/>
</dbReference>
<dbReference type="PANTHER" id="PTHR45997:SF1">
    <property type="entry name" value="DNA LIGASE 4"/>
    <property type="match status" value="1"/>
</dbReference>
<dbReference type="InterPro" id="IPR012310">
    <property type="entry name" value="DNA_ligase_ATP-dep_cent"/>
</dbReference>
<proteinExistence type="predicted"/>
<organism evidence="2 3">
    <name type="scientific">Paenibacillus vulneris</name>
    <dbReference type="NCBI Taxonomy" id="1133364"/>
    <lineage>
        <taxon>Bacteria</taxon>
        <taxon>Bacillati</taxon>
        <taxon>Bacillota</taxon>
        <taxon>Bacilli</taxon>
        <taxon>Bacillales</taxon>
        <taxon>Paenibacillaceae</taxon>
        <taxon>Paenibacillus</taxon>
    </lineage>
</organism>
<keyword evidence="2" id="KW-0436">Ligase</keyword>
<dbReference type="SUPFAM" id="SSF56091">
    <property type="entry name" value="DNA ligase/mRNA capping enzyme, catalytic domain"/>
    <property type="match status" value="1"/>
</dbReference>